<feature type="chain" id="PRO_5043489647" evidence="2">
    <location>
        <begin position="19"/>
        <end position="205"/>
    </location>
</feature>
<gene>
    <name evidence="3" type="ORF">HY3_03455</name>
</gene>
<evidence type="ECO:0000256" key="1">
    <source>
        <dbReference type="SAM" id="MobiDB-lite"/>
    </source>
</evidence>
<accession>A0A328JSW2</accession>
<dbReference type="AlphaFoldDB" id="A0A062U0Q5"/>
<dbReference type="RefSeq" id="WP_051594997.1">
    <property type="nucleotide sequence ID" value="NZ_AWFA01000045.1"/>
</dbReference>
<sequence>MRHSIILSGALAASAFLAGCQMIPSDQTVAQYCADPGKADEAVCKLKVEIDGNTTALADTDMRLSEARAMADSADAAAARAQASADAARSRADEAMSRADEAFSKQVQCETRTIQNSDTGTCRPGYVLTSCTQTRYTTRAGGLSILREINDEKCRFNTRVLEMQVRCCSVSGSAPEPEDALVENDVPPSAKPKREKKVEDIPVSP</sequence>
<keyword evidence="4" id="KW-1185">Reference proteome</keyword>
<name>A0A062U0Q5_9PROT</name>
<dbReference type="Proteomes" id="UP000249123">
    <property type="component" value="Unassembled WGS sequence"/>
</dbReference>
<feature type="signal peptide" evidence="2">
    <location>
        <begin position="1"/>
        <end position="18"/>
    </location>
</feature>
<proteinExistence type="predicted"/>
<dbReference type="EMBL" id="AWFB01000045">
    <property type="protein sequence ID" value="RAN31641.1"/>
    <property type="molecule type" value="Genomic_DNA"/>
</dbReference>
<dbReference type="OrthoDB" id="7619284at2"/>
<comment type="caution">
    <text evidence="3">The sequence shown here is derived from an EMBL/GenBank/DDBJ whole genome shotgun (WGS) entry which is preliminary data.</text>
</comment>
<reference evidence="3 4" key="1">
    <citation type="submission" date="2013-04" db="EMBL/GenBank/DDBJ databases">
        <title>Hyphomonas sp. T24B3 Genome Sequencing.</title>
        <authorList>
            <person name="Lai Q."/>
            <person name="Shao Z."/>
        </authorList>
    </citation>
    <scope>NUCLEOTIDE SEQUENCE [LARGE SCALE GENOMIC DNA]</scope>
    <source>
        <strain evidence="3 4">T24B3</strain>
    </source>
</reference>
<protein>
    <submittedName>
        <fullName evidence="3">Uncharacterized protein</fullName>
    </submittedName>
</protein>
<evidence type="ECO:0000256" key="2">
    <source>
        <dbReference type="SAM" id="SignalP"/>
    </source>
</evidence>
<dbReference type="PROSITE" id="PS51257">
    <property type="entry name" value="PROKAR_LIPOPROTEIN"/>
    <property type="match status" value="1"/>
</dbReference>
<accession>A0A062U0Q5</accession>
<feature type="compositionally biased region" description="Basic and acidic residues" evidence="1">
    <location>
        <begin position="196"/>
        <end position="205"/>
    </location>
</feature>
<organism evidence="3 4">
    <name type="scientific">Hyphomonas pacifica</name>
    <dbReference type="NCBI Taxonomy" id="1280941"/>
    <lineage>
        <taxon>Bacteria</taxon>
        <taxon>Pseudomonadati</taxon>
        <taxon>Pseudomonadota</taxon>
        <taxon>Alphaproteobacteria</taxon>
        <taxon>Hyphomonadales</taxon>
        <taxon>Hyphomonadaceae</taxon>
        <taxon>Hyphomonas</taxon>
    </lineage>
</organism>
<keyword evidence="2" id="KW-0732">Signal</keyword>
<evidence type="ECO:0000313" key="4">
    <source>
        <dbReference type="Proteomes" id="UP000249123"/>
    </source>
</evidence>
<feature type="region of interest" description="Disordered" evidence="1">
    <location>
        <begin position="171"/>
        <end position="205"/>
    </location>
</feature>
<evidence type="ECO:0000313" key="3">
    <source>
        <dbReference type="EMBL" id="RAN31641.1"/>
    </source>
</evidence>
<dbReference type="eggNOG" id="ENOG50317Y0">
    <property type="taxonomic scope" value="Bacteria"/>
</dbReference>